<dbReference type="Proteomes" id="UP001501391">
    <property type="component" value="Unassembled WGS sequence"/>
</dbReference>
<dbReference type="PANTHER" id="PTHR43038">
    <property type="entry name" value="ATP-BINDING CASSETTE, SUB-FAMILY H, MEMBER 1"/>
    <property type="match status" value="1"/>
</dbReference>
<organism evidence="4 5">
    <name type="scientific">Streptomyces bangladeshensis</name>
    <dbReference type="NCBI Taxonomy" id="295352"/>
    <lineage>
        <taxon>Bacteria</taxon>
        <taxon>Bacillati</taxon>
        <taxon>Actinomycetota</taxon>
        <taxon>Actinomycetes</taxon>
        <taxon>Kitasatosporales</taxon>
        <taxon>Streptomycetaceae</taxon>
        <taxon>Streptomyces</taxon>
    </lineage>
</organism>
<name>A0ABN3BGA4_9ACTN</name>
<protein>
    <submittedName>
        <fullName evidence="4">ABC transporter ATP-binding protein</fullName>
    </submittedName>
</protein>
<accession>A0ABN3BGA4</accession>
<evidence type="ECO:0000256" key="2">
    <source>
        <dbReference type="ARBA" id="ARBA00022840"/>
    </source>
</evidence>
<dbReference type="PANTHER" id="PTHR43038:SF7">
    <property type="entry name" value="ABC TRANSPORT SYSTEM ATP-BINDING PROTEIN"/>
    <property type="match status" value="1"/>
</dbReference>
<comment type="caution">
    <text evidence="4">The sequence shown here is derived from an EMBL/GenBank/DDBJ whole genome shotgun (WGS) entry which is preliminary data.</text>
</comment>
<dbReference type="InterPro" id="IPR003439">
    <property type="entry name" value="ABC_transporter-like_ATP-bd"/>
</dbReference>
<gene>
    <name evidence="4" type="ORF">GCM10009787_27260</name>
</gene>
<dbReference type="SUPFAM" id="SSF52540">
    <property type="entry name" value="P-loop containing nucleoside triphosphate hydrolases"/>
    <property type="match status" value="1"/>
</dbReference>
<dbReference type="EMBL" id="BAAAOQ010000008">
    <property type="protein sequence ID" value="GAA2195772.1"/>
    <property type="molecule type" value="Genomic_DNA"/>
</dbReference>
<feature type="domain" description="ABC transporter" evidence="3">
    <location>
        <begin position="21"/>
        <end position="222"/>
    </location>
</feature>
<evidence type="ECO:0000313" key="4">
    <source>
        <dbReference type="EMBL" id="GAA2195772.1"/>
    </source>
</evidence>
<dbReference type="InterPro" id="IPR027417">
    <property type="entry name" value="P-loop_NTPase"/>
</dbReference>
<keyword evidence="2 4" id="KW-0067">ATP-binding</keyword>
<sequence length="222" mass="24940">MTCGYSQQLWLWQLRHGKGAMDVRNLHHAYGRHAVLRGVTLRLPPGTLAGIVGENGAGKTTLLKILSGELSPDRGTVHHDGGFGYCPQAATLHDALTVRQHLEYFKVAYGLSDLRRAEEVMEVLRLSEYADERAGVLSGGTRQKLNLTLALMHDPRVLLLDEPYQGFDWETYQRFWDLAARLRENGRSVLVVSHLAYDAERLDVLWRLDDGTLHEQSTEPAA</sequence>
<keyword evidence="1" id="KW-0547">Nucleotide-binding</keyword>
<dbReference type="SMART" id="SM00382">
    <property type="entry name" value="AAA"/>
    <property type="match status" value="1"/>
</dbReference>
<dbReference type="Pfam" id="PF00005">
    <property type="entry name" value="ABC_tran"/>
    <property type="match status" value="1"/>
</dbReference>
<dbReference type="PROSITE" id="PS50893">
    <property type="entry name" value="ABC_TRANSPORTER_2"/>
    <property type="match status" value="1"/>
</dbReference>
<dbReference type="Gene3D" id="3.40.50.300">
    <property type="entry name" value="P-loop containing nucleotide triphosphate hydrolases"/>
    <property type="match status" value="1"/>
</dbReference>
<reference evidence="4 5" key="1">
    <citation type="journal article" date="2019" name="Int. J. Syst. Evol. Microbiol.">
        <title>The Global Catalogue of Microorganisms (GCM) 10K type strain sequencing project: providing services to taxonomists for standard genome sequencing and annotation.</title>
        <authorList>
            <consortium name="The Broad Institute Genomics Platform"/>
            <consortium name="The Broad Institute Genome Sequencing Center for Infectious Disease"/>
            <person name="Wu L."/>
            <person name="Ma J."/>
        </authorList>
    </citation>
    <scope>NUCLEOTIDE SEQUENCE [LARGE SCALE GENOMIC DNA]</scope>
    <source>
        <strain evidence="4 5">JCM 14924</strain>
    </source>
</reference>
<dbReference type="GO" id="GO:0005524">
    <property type="term" value="F:ATP binding"/>
    <property type="evidence" value="ECO:0007669"/>
    <property type="project" value="UniProtKB-KW"/>
</dbReference>
<dbReference type="InterPro" id="IPR003593">
    <property type="entry name" value="AAA+_ATPase"/>
</dbReference>
<keyword evidence="5" id="KW-1185">Reference proteome</keyword>
<evidence type="ECO:0000259" key="3">
    <source>
        <dbReference type="PROSITE" id="PS50893"/>
    </source>
</evidence>
<proteinExistence type="predicted"/>
<evidence type="ECO:0000313" key="5">
    <source>
        <dbReference type="Proteomes" id="UP001501391"/>
    </source>
</evidence>
<evidence type="ECO:0000256" key="1">
    <source>
        <dbReference type="ARBA" id="ARBA00022741"/>
    </source>
</evidence>
<dbReference type="CDD" id="cd03230">
    <property type="entry name" value="ABC_DR_subfamily_A"/>
    <property type="match status" value="1"/>
</dbReference>